<accession>A0A9W7XSI6</accession>
<keyword evidence="1" id="KW-0732">Signal</keyword>
<reference evidence="2" key="1">
    <citation type="submission" date="2022-07" db="EMBL/GenBank/DDBJ databases">
        <title>Phylogenomic reconstructions and comparative analyses of Kickxellomycotina fungi.</title>
        <authorList>
            <person name="Reynolds N.K."/>
            <person name="Stajich J.E."/>
            <person name="Barry K."/>
            <person name="Grigoriev I.V."/>
            <person name="Crous P."/>
            <person name="Smith M.E."/>
        </authorList>
    </citation>
    <scope>NUCLEOTIDE SEQUENCE</scope>
    <source>
        <strain evidence="2">NBRC 32514</strain>
    </source>
</reference>
<evidence type="ECO:0000256" key="1">
    <source>
        <dbReference type="SAM" id="SignalP"/>
    </source>
</evidence>
<evidence type="ECO:0000313" key="2">
    <source>
        <dbReference type="EMBL" id="KAJ1718521.1"/>
    </source>
</evidence>
<proteinExistence type="predicted"/>
<keyword evidence="3" id="KW-1185">Reference proteome</keyword>
<organism evidence="2 3">
    <name type="scientific">Coemansia erecta</name>
    <dbReference type="NCBI Taxonomy" id="147472"/>
    <lineage>
        <taxon>Eukaryota</taxon>
        <taxon>Fungi</taxon>
        <taxon>Fungi incertae sedis</taxon>
        <taxon>Zoopagomycota</taxon>
        <taxon>Kickxellomycotina</taxon>
        <taxon>Kickxellomycetes</taxon>
        <taxon>Kickxellales</taxon>
        <taxon>Kickxellaceae</taxon>
        <taxon>Coemansia</taxon>
    </lineage>
</organism>
<gene>
    <name evidence="2" type="ORF">LPJ53_006478</name>
</gene>
<evidence type="ECO:0000313" key="3">
    <source>
        <dbReference type="Proteomes" id="UP001149813"/>
    </source>
</evidence>
<feature type="chain" id="PRO_5040990944" evidence="1">
    <location>
        <begin position="17"/>
        <end position="183"/>
    </location>
</feature>
<protein>
    <submittedName>
        <fullName evidence="2">Uncharacterized protein</fullName>
    </submittedName>
</protein>
<feature type="signal peptide" evidence="1">
    <location>
        <begin position="1"/>
        <end position="16"/>
    </location>
</feature>
<dbReference type="OrthoDB" id="16824at2759"/>
<dbReference type="EMBL" id="JANBOJ010000840">
    <property type="protein sequence ID" value="KAJ1718521.1"/>
    <property type="molecule type" value="Genomic_DNA"/>
</dbReference>
<dbReference type="Proteomes" id="UP001149813">
    <property type="component" value="Unassembled WGS sequence"/>
</dbReference>
<sequence length="183" mass="21162">LIFLGATLWLTSTVLAGVRRATGYTHTSLLSDEAKRRQAYLRMLDKRFRHARALPEQQQQSELDQMFIDAARDSEEKERRRVWIEEERSRRAQQPQAQGQVDERLGALDGPYWGPPHHYHHHNHRDGCAGQGGHGFMRWYLGVGERSFDWFVRKVKGSGSFQWQDPATSYRELRAAADASEDA</sequence>
<dbReference type="AlphaFoldDB" id="A0A9W7XSI6"/>
<comment type="caution">
    <text evidence="2">The sequence shown here is derived from an EMBL/GenBank/DDBJ whole genome shotgun (WGS) entry which is preliminary data.</text>
</comment>
<feature type="non-terminal residue" evidence="2">
    <location>
        <position position="1"/>
    </location>
</feature>
<name>A0A9W7XSI6_9FUNG</name>